<dbReference type="InterPro" id="IPR041373">
    <property type="entry name" value="RT_RNaseH"/>
</dbReference>
<feature type="region of interest" description="Disordered" evidence="8">
    <location>
        <begin position="170"/>
        <end position="201"/>
    </location>
</feature>
<feature type="domain" description="Reverse transcriptase" evidence="10">
    <location>
        <begin position="415"/>
        <end position="597"/>
    </location>
</feature>
<feature type="compositionally biased region" description="Acidic residues" evidence="8">
    <location>
        <begin position="268"/>
        <end position="279"/>
    </location>
</feature>
<feature type="non-terminal residue" evidence="12">
    <location>
        <position position="957"/>
    </location>
</feature>
<proteinExistence type="predicted"/>
<feature type="non-terminal residue" evidence="12">
    <location>
        <position position="1"/>
    </location>
</feature>
<keyword evidence="11" id="KW-1185">Reference proteome</keyword>
<gene>
    <name evidence="12" type="primary">LOC107944170</name>
</gene>
<evidence type="ECO:0000256" key="2">
    <source>
        <dbReference type="ARBA" id="ARBA00022695"/>
    </source>
</evidence>
<dbReference type="Gene3D" id="3.10.10.10">
    <property type="entry name" value="HIV Type 1 Reverse Transcriptase, subunit A, domain 1"/>
    <property type="match status" value="1"/>
</dbReference>
<evidence type="ECO:0000256" key="3">
    <source>
        <dbReference type="ARBA" id="ARBA00022722"/>
    </source>
</evidence>
<protein>
    <recommendedName>
        <fullName evidence="13">Reverse transcriptase</fullName>
    </recommendedName>
</protein>
<dbReference type="PROSITE" id="PS50158">
    <property type="entry name" value="ZF_CCHC"/>
    <property type="match status" value="1"/>
</dbReference>
<dbReference type="SMART" id="SM00343">
    <property type="entry name" value="ZnF_C2HC"/>
    <property type="match status" value="1"/>
</dbReference>
<accession>A0ABM3BCH0</accession>
<dbReference type="PANTHER" id="PTHR35046">
    <property type="entry name" value="ZINC KNUCKLE (CCHC-TYPE) FAMILY PROTEIN"/>
    <property type="match status" value="1"/>
</dbReference>
<organism evidence="11 12">
    <name type="scientific">Gossypium hirsutum</name>
    <name type="common">Upland cotton</name>
    <name type="synonym">Gossypium mexicanum</name>
    <dbReference type="NCBI Taxonomy" id="3635"/>
    <lineage>
        <taxon>Eukaryota</taxon>
        <taxon>Viridiplantae</taxon>
        <taxon>Streptophyta</taxon>
        <taxon>Embryophyta</taxon>
        <taxon>Tracheophyta</taxon>
        <taxon>Spermatophyta</taxon>
        <taxon>Magnoliopsida</taxon>
        <taxon>eudicotyledons</taxon>
        <taxon>Gunneridae</taxon>
        <taxon>Pentapetalae</taxon>
        <taxon>rosids</taxon>
        <taxon>malvids</taxon>
        <taxon>Malvales</taxon>
        <taxon>Malvaceae</taxon>
        <taxon>Malvoideae</taxon>
        <taxon>Gossypium</taxon>
    </lineage>
</organism>
<evidence type="ECO:0000313" key="12">
    <source>
        <dbReference type="RefSeq" id="XP_040964752.1"/>
    </source>
</evidence>
<dbReference type="SUPFAM" id="SSF57756">
    <property type="entry name" value="Retrovirus zinc finger-like domains"/>
    <property type="match status" value="1"/>
</dbReference>
<dbReference type="CDD" id="cd01647">
    <property type="entry name" value="RT_LTR"/>
    <property type="match status" value="1"/>
</dbReference>
<dbReference type="Pfam" id="PF03732">
    <property type="entry name" value="Retrotrans_gag"/>
    <property type="match status" value="1"/>
</dbReference>
<feature type="region of interest" description="Disordered" evidence="8">
    <location>
        <begin position="255"/>
        <end position="279"/>
    </location>
</feature>
<feature type="compositionally biased region" description="Basic and acidic residues" evidence="8">
    <location>
        <begin position="188"/>
        <end position="198"/>
    </location>
</feature>
<dbReference type="RefSeq" id="XP_040964752.1">
    <property type="nucleotide sequence ID" value="XM_041108818.1"/>
</dbReference>
<evidence type="ECO:0008006" key="13">
    <source>
        <dbReference type="Google" id="ProtNLM"/>
    </source>
</evidence>
<keyword evidence="5" id="KW-0378">Hydrolase</keyword>
<dbReference type="InterPro" id="IPR043128">
    <property type="entry name" value="Rev_trsase/Diguanyl_cyclase"/>
</dbReference>
<name>A0ABM3BCH0_GOSHI</name>
<dbReference type="PROSITE" id="PS50878">
    <property type="entry name" value="RT_POL"/>
    <property type="match status" value="1"/>
</dbReference>
<keyword evidence="6" id="KW-0695">RNA-directed DNA polymerase</keyword>
<feature type="compositionally biased region" description="Polar residues" evidence="8">
    <location>
        <begin position="171"/>
        <end position="180"/>
    </location>
</feature>
<reference evidence="11" key="1">
    <citation type="journal article" date="2020" name="Nat. Genet.">
        <title>Genomic diversifications of five Gossypium allopolyploid species and their impact on cotton improvement.</title>
        <authorList>
            <person name="Chen Z.J."/>
            <person name="Sreedasyam A."/>
            <person name="Ando A."/>
            <person name="Song Q."/>
            <person name="De Santiago L.M."/>
            <person name="Hulse-Kemp A.M."/>
            <person name="Ding M."/>
            <person name="Ye W."/>
            <person name="Kirkbride R.C."/>
            <person name="Jenkins J."/>
            <person name="Plott C."/>
            <person name="Lovell J."/>
            <person name="Lin Y.M."/>
            <person name="Vaughn R."/>
            <person name="Liu B."/>
            <person name="Simpson S."/>
            <person name="Scheffler B.E."/>
            <person name="Wen L."/>
            <person name="Saski C.A."/>
            <person name="Grover C.E."/>
            <person name="Hu G."/>
            <person name="Conover J.L."/>
            <person name="Carlson J.W."/>
            <person name="Shu S."/>
            <person name="Boston L.B."/>
            <person name="Williams M."/>
            <person name="Peterson D.G."/>
            <person name="McGee K."/>
            <person name="Jones D.C."/>
            <person name="Wendel J.F."/>
            <person name="Stelly D.M."/>
            <person name="Grimwood J."/>
            <person name="Schmutz J."/>
        </authorList>
    </citation>
    <scope>NUCLEOTIDE SEQUENCE [LARGE SCALE GENOMIC DNA]</scope>
    <source>
        <strain evidence="11">cv. TM-1</strain>
    </source>
</reference>
<dbReference type="InterPro" id="IPR056924">
    <property type="entry name" value="SH3_Tf2-1"/>
</dbReference>
<dbReference type="SUPFAM" id="SSF56672">
    <property type="entry name" value="DNA/RNA polymerases"/>
    <property type="match status" value="1"/>
</dbReference>
<dbReference type="Gene3D" id="3.10.20.370">
    <property type="match status" value="1"/>
</dbReference>
<evidence type="ECO:0000259" key="10">
    <source>
        <dbReference type="PROSITE" id="PS50878"/>
    </source>
</evidence>
<dbReference type="InterPro" id="IPR036875">
    <property type="entry name" value="Znf_CCHC_sf"/>
</dbReference>
<dbReference type="CDD" id="cd00303">
    <property type="entry name" value="retropepsin_like"/>
    <property type="match status" value="1"/>
</dbReference>
<dbReference type="GeneID" id="107944170"/>
<keyword evidence="3" id="KW-0540">Nuclease</keyword>
<dbReference type="InterPro" id="IPR000477">
    <property type="entry name" value="RT_dom"/>
</dbReference>
<evidence type="ECO:0000256" key="8">
    <source>
        <dbReference type="SAM" id="MobiDB-lite"/>
    </source>
</evidence>
<dbReference type="PANTHER" id="PTHR35046:SF9">
    <property type="entry name" value="RNA-DIRECTED DNA POLYMERASE"/>
    <property type="match status" value="1"/>
</dbReference>
<keyword evidence="7" id="KW-0862">Zinc</keyword>
<dbReference type="InterPro" id="IPR001878">
    <property type="entry name" value="Znf_CCHC"/>
</dbReference>
<evidence type="ECO:0000256" key="7">
    <source>
        <dbReference type="PROSITE-ProRule" id="PRU00047"/>
    </source>
</evidence>
<dbReference type="Gene3D" id="4.10.60.10">
    <property type="entry name" value="Zinc finger, CCHC-type"/>
    <property type="match status" value="1"/>
</dbReference>
<feature type="compositionally biased region" description="Basic and acidic residues" evidence="8">
    <location>
        <begin position="897"/>
        <end position="910"/>
    </location>
</feature>
<dbReference type="Pfam" id="PF17917">
    <property type="entry name" value="RT_RNaseH"/>
    <property type="match status" value="1"/>
</dbReference>
<dbReference type="Gene3D" id="3.30.70.270">
    <property type="match status" value="2"/>
</dbReference>
<dbReference type="Pfam" id="PF24626">
    <property type="entry name" value="SH3_Tf2-1"/>
    <property type="match status" value="1"/>
</dbReference>
<dbReference type="Proteomes" id="UP000818029">
    <property type="component" value="Chromosome D13"/>
</dbReference>
<keyword evidence="2" id="KW-0548">Nucleotidyltransferase</keyword>
<feature type="region of interest" description="Disordered" evidence="8">
    <location>
        <begin position="897"/>
        <end position="918"/>
    </location>
</feature>
<evidence type="ECO:0000256" key="4">
    <source>
        <dbReference type="ARBA" id="ARBA00022759"/>
    </source>
</evidence>
<evidence type="ECO:0000259" key="9">
    <source>
        <dbReference type="PROSITE" id="PS50158"/>
    </source>
</evidence>
<dbReference type="InterPro" id="IPR043502">
    <property type="entry name" value="DNA/RNA_pol_sf"/>
</dbReference>
<evidence type="ECO:0000313" key="11">
    <source>
        <dbReference type="Proteomes" id="UP000818029"/>
    </source>
</evidence>
<keyword evidence="7" id="KW-0863">Zinc-finger</keyword>
<keyword evidence="7" id="KW-0479">Metal-binding</keyword>
<feature type="compositionally biased region" description="Basic and acidic residues" evidence="8">
    <location>
        <begin position="411"/>
        <end position="433"/>
    </location>
</feature>
<evidence type="ECO:0000256" key="1">
    <source>
        <dbReference type="ARBA" id="ARBA00022679"/>
    </source>
</evidence>
<evidence type="ECO:0000256" key="5">
    <source>
        <dbReference type="ARBA" id="ARBA00022801"/>
    </source>
</evidence>
<keyword evidence="1" id="KW-0808">Transferase</keyword>
<evidence type="ECO:0000256" key="6">
    <source>
        <dbReference type="ARBA" id="ARBA00022918"/>
    </source>
</evidence>
<dbReference type="Pfam" id="PF00078">
    <property type="entry name" value="RVT_1"/>
    <property type="match status" value="1"/>
</dbReference>
<dbReference type="CDD" id="cd09274">
    <property type="entry name" value="RNase_HI_RT_Ty3"/>
    <property type="match status" value="1"/>
</dbReference>
<feature type="region of interest" description="Disordered" evidence="8">
    <location>
        <begin position="411"/>
        <end position="438"/>
    </location>
</feature>
<keyword evidence="4" id="KW-0255">Endonuclease</keyword>
<feature type="domain" description="CCHC-type" evidence="9">
    <location>
        <begin position="228"/>
        <end position="244"/>
    </location>
</feature>
<sequence length="957" mass="111588">MAIPAFQGRSDPEAYLEWEKKVELVFECHNYSESKKVKLAAIEFSDYAIIWWDQLTMSRRRNGERPVSTWAEMKAIMRKRFIPAYYHRELYQKLQSLTQGQRSVEDYYKEMEVAMIRADVEEDREATMARFLAGLNRDIANIVELHHYVEVIDMVHMAIKVEKQLKRKGTSRTFSNTSSMPRWGQGTNKRDIPSRNKEVSGATKFNKPIAETSKGKMEAQPSRSRDIKCFKCLGRGHIASQCPNRNVMFVRDDGEIESESEQEKEAIEQTEDEEDVEQAENGEILVVKRSLTFCTNVASSMMVEKLGLATIKHPHPYKLQWLNDGGELKVTKQVLISFTIGKYQDEVMCDVVLMHAGHLLLGRPWQFDKRAIHDGYTNRYSFKHMGRMVTLAPLSPKQVYEDQLKMRSSIEKSKEIEREQKNEKNKEKSEEKKKNKKMSDKKRWRMCVDCRAINKITIKYRHPIPRLDDMLDELSGASLFSKIDLKSGYHQIRMREGDEWKTAFKTKHGLYEWLVMPFGLTNAPSTFMRLMNHVLRPFIGRFCVVYFDDILVYSKNLDDHVLHLKAVLEVLRKETLYANLKKCEFCTNKVVFLGFVVSSEGLEVDQEKVKAIQEWPRPTNVSQVRIIRKNSNFVWGEEQEKSFLKIKDCLTHAPLLALPNFDKTFELECDASGLGIGAVLMQDGRPIAYFSEKLNGAVLNYPTYDKELYSLIRALETWQHYLWPKEFVIHTDHESLKYLKGQHKLNKRHAKWVEFLESFPYVIKYKKESHSGGLMGAIHSATKFSPFEIVYGFNPLTPLDLMPLPSNQFVHVDGKRKADFVKQLHQRVRENIEARTKNYEQHANKGRKRVVFEPGDWVWLHMRKERFPMQRRSKLLPRGDGPFQVLERINDNSYKLDLPDSDFRTNRSEEEGNDVSLPTNQMENEQEAINLPIGPITRARAKRFKVAILALVERIEE</sequence>
<dbReference type="InterPro" id="IPR005162">
    <property type="entry name" value="Retrotrans_gag_dom"/>
</dbReference>
<reference evidence="12" key="2">
    <citation type="submission" date="2025-08" db="UniProtKB">
        <authorList>
            <consortium name="RefSeq"/>
        </authorList>
    </citation>
    <scope>IDENTIFICATION</scope>
</reference>